<organism evidence="17 18">
    <name type="scientific">Mesobaculum littorinae</name>
    <dbReference type="NCBI Taxonomy" id="2486419"/>
    <lineage>
        <taxon>Bacteria</taxon>
        <taxon>Pseudomonadati</taxon>
        <taxon>Pseudomonadota</taxon>
        <taxon>Alphaproteobacteria</taxon>
        <taxon>Rhodobacterales</taxon>
        <taxon>Roseobacteraceae</taxon>
        <taxon>Mesobaculum</taxon>
    </lineage>
</organism>
<dbReference type="EMBL" id="RQXX01000009">
    <property type="protein sequence ID" value="RVV96627.1"/>
    <property type="molecule type" value="Genomic_DNA"/>
</dbReference>
<dbReference type="Gene3D" id="4.10.320.10">
    <property type="entry name" value="E3-binding domain"/>
    <property type="match status" value="1"/>
</dbReference>
<protein>
    <recommendedName>
        <fullName evidence="7 13">Dihydrolipoyllysine-residue succinyltransferase component of 2-oxoglutarate dehydrogenase complex</fullName>
        <ecNumber evidence="6 13">2.3.1.61</ecNumber>
    </recommendedName>
    <alternativeName>
        <fullName evidence="13">2-oxoglutarate dehydrogenase complex component E2</fullName>
    </alternativeName>
</protein>
<feature type="domain" description="Lipoyl-binding" evidence="15">
    <location>
        <begin position="2"/>
        <end position="77"/>
    </location>
</feature>
<evidence type="ECO:0000256" key="14">
    <source>
        <dbReference type="SAM" id="MobiDB-lite"/>
    </source>
</evidence>
<dbReference type="UniPathway" id="UPA00868">
    <property type="reaction ID" value="UER00840"/>
</dbReference>
<dbReference type="InterPro" id="IPR011053">
    <property type="entry name" value="Single_hybrid_motif"/>
</dbReference>
<dbReference type="PROSITE" id="PS51826">
    <property type="entry name" value="PSBD"/>
    <property type="match status" value="1"/>
</dbReference>
<dbReference type="SUPFAM" id="SSF51230">
    <property type="entry name" value="Single hybrid motif"/>
    <property type="match status" value="2"/>
</dbReference>
<dbReference type="InterPro" id="IPR050537">
    <property type="entry name" value="2-oxoacid_dehydrogenase"/>
</dbReference>
<keyword evidence="8 13" id="KW-0816">Tricarboxylic acid cycle</keyword>
<evidence type="ECO:0000256" key="13">
    <source>
        <dbReference type="RuleBase" id="RU361138"/>
    </source>
</evidence>
<keyword evidence="18" id="KW-1185">Reference proteome</keyword>
<dbReference type="NCBIfam" id="TIGR01347">
    <property type="entry name" value="sucB"/>
    <property type="match status" value="1"/>
</dbReference>
<evidence type="ECO:0000256" key="7">
    <source>
        <dbReference type="ARBA" id="ARBA00019511"/>
    </source>
</evidence>
<comment type="caution">
    <text evidence="17">The sequence shown here is derived from an EMBL/GenBank/DDBJ whole genome shotgun (WGS) entry which is preliminary data.</text>
</comment>
<dbReference type="OrthoDB" id="9805770at2"/>
<evidence type="ECO:0000256" key="8">
    <source>
        <dbReference type="ARBA" id="ARBA00022532"/>
    </source>
</evidence>
<comment type="catalytic activity">
    <reaction evidence="12 13">
        <text>N(6)-[(R)-dihydrolipoyl]-L-lysyl-[protein] + succinyl-CoA = N(6)-[(R)-S(8)-succinyldihydrolipoyl]-L-lysyl-[protein] + CoA</text>
        <dbReference type="Rhea" id="RHEA:15213"/>
        <dbReference type="Rhea" id="RHEA-COMP:10475"/>
        <dbReference type="Rhea" id="RHEA-COMP:20092"/>
        <dbReference type="ChEBI" id="CHEBI:57287"/>
        <dbReference type="ChEBI" id="CHEBI:57292"/>
        <dbReference type="ChEBI" id="CHEBI:83100"/>
        <dbReference type="ChEBI" id="CHEBI:83120"/>
        <dbReference type="EC" id="2.3.1.61"/>
    </reaction>
</comment>
<dbReference type="GO" id="GO:0004149">
    <property type="term" value="F:dihydrolipoyllysine-residue succinyltransferase activity"/>
    <property type="evidence" value="ECO:0007669"/>
    <property type="project" value="UniProtKB-UniRule"/>
</dbReference>
<dbReference type="InterPro" id="IPR036625">
    <property type="entry name" value="E3-bd_dom_sf"/>
</dbReference>
<gene>
    <name evidence="17" type="primary">odhB</name>
    <name evidence="17" type="ORF">EKE94_17245</name>
</gene>
<comment type="function">
    <text evidence="2 13">E2 component of the 2-oxoglutarate dehydrogenase (OGDH) complex which catalyzes the second step in the conversion of 2-oxoglutarate to succinyl-CoA and CO(2).</text>
</comment>
<evidence type="ECO:0000313" key="18">
    <source>
        <dbReference type="Proteomes" id="UP000285908"/>
    </source>
</evidence>
<keyword evidence="11 13" id="KW-0012">Acyltransferase</keyword>
<dbReference type="Pfam" id="PF02817">
    <property type="entry name" value="E3_binding"/>
    <property type="match status" value="1"/>
</dbReference>
<reference evidence="17 18" key="1">
    <citation type="submission" date="2018-11" db="EMBL/GenBank/DDBJ databases">
        <title>Mesobaculum littorinae gen. nov., sp. nov., isolated from Littorina scabra that represents a novel genus of the order Rhodobacteraceae.</title>
        <authorList>
            <person name="Li F."/>
        </authorList>
    </citation>
    <scope>NUCLEOTIDE SEQUENCE [LARGE SCALE GENOMIC DNA]</scope>
    <source>
        <strain evidence="17 18">M0103</strain>
    </source>
</reference>
<dbReference type="CDD" id="cd06849">
    <property type="entry name" value="lipoyl_domain"/>
    <property type="match status" value="2"/>
</dbReference>
<evidence type="ECO:0000256" key="11">
    <source>
        <dbReference type="ARBA" id="ARBA00023315"/>
    </source>
</evidence>
<dbReference type="GO" id="GO:0005829">
    <property type="term" value="C:cytosol"/>
    <property type="evidence" value="ECO:0007669"/>
    <property type="project" value="TreeGrafter"/>
</dbReference>
<evidence type="ECO:0000313" key="17">
    <source>
        <dbReference type="EMBL" id="RVV96627.1"/>
    </source>
</evidence>
<dbReference type="Proteomes" id="UP000285908">
    <property type="component" value="Unassembled WGS sequence"/>
</dbReference>
<evidence type="ECO:0000256" key="5">
    <source>
        <dbReference type="ARBA" id="ARBA00011666"/>
    </source>
</evidence>
<comment type="pathway">
    <text evidence="3 13">Amino-acid degradation; L-lysine degradation via saccharopine pathway; glutaryl-CoA from L-lysine: step 6/6.</text>
</comment>
<evidence type="ECO:0000256" key="12">
    <source>
        <dbReference type="ARBA" id="ARBA00052761"/>
    </source>
</evidence>
<evidence type="ECO:0000259" key="16">
    <source>
        <dbReference type="PROSITE" id="PS51826"/>
    </source>
</evidence>
<dbReference type="PROSITE" id="PS50968">
    <property type="entry name" value="BIOTINYL_LIPOYL"/>
    <property type="match status" value="2"/>
</dbReference>
<feature type="domain" description="Lipoyl-binding" evidence="15">
    <location>
        <begin position="120"/>
        <end position="195"/>
    </location>
</feature>
<keyword evidence="9 13" id="KW-0808">Transferase</keyword>
<keyword evidence="10 13" id="KW-0450">Lipoyl</keyword>
<dbReference type="EC" id="2.3.1.61" evidence="6 13"/>
<evidence type="ECO:0000256" key="10">
    <source>
        <dbReference type="ARBA" id="ARBA00022823"/>
    </source>
</evidence>
<comment type="subunit">
    <text evidence="5">Forms a 24-polypeptide structural core with octahedral symmetry. Part of the 2-oxoglutarate dehydrogenase (OGDH) complex composed of E1 (2-oxoglutarate dehydrogenase), E2 (dihydrolipoamide succinyltransferase) and E3 (dihydrolipoamide dehydrogenase); the complex contains multiple copies of the three enzymatic components (E1, E2 and E3).</text>
</comment>
<dbReference type="RefSeq" id="WP_127907884.1">
    <property type="nucleotide sequence ID" value="NZ_RQXX01000009.1"/>
</dbReference>
<dbReference type="InterPro" id="IPR001078">
    <property type="entry name" value="2-oxoacid_DH_actylTfrase"/>
</dbReference>
<dbReference type="GO" id="GO:0033512">
    <property type="term" value="P:L-lysine catabolic process to acetyl-CoA via saccharopine"/>
    <property type="evidence" value="ECO:0007669"/>
    <property type="project" value="UniProtKB-UniRule"/>
</dbReference>
<evidence type="ECO:0000259" key="15">
    <source>
        <dbReference type="PROSITE" id="PS50968"/>
    </source>
</evidence>
<dbReference type="GO" id="GO:0006099">
    <property type="term" value="P:tricarboxylic acid cycle"/>
    <property type="evidence" value="ECO:0007669"/>
    <property type="project" value="UniProtKB-UniRule"/>
</dbReference>
<feature type="region of interest" description="Disordered" evidence="14">
    <location>
        <begin position="80"/>
        <end position="124"/>
    </location>
</feature>
<feature type="compositionally biased region" description="Basic and acidic residues" evidence="14">
    <location>
        <begin position="239"/>
        <end position="265"/>
    </location>
</feature>
<evidence type="ECO:0000256" key="1">
    <source>
        <dbReference type="ARBA" id="ARBA00001938"/>
    </source>
</evidence>
<sequence>MSTEVRVPTLGESVTEATVATWFKKPGDTVATDEMLCELETDKVTVEVPAPASGVLGDIVAAEGETVGVDALLATIAEEGNAGPEETKPRPEPAQSEEKADTGSASAASAGEGGNDGGQVVDVPVPTLGESVTEATIATWFKKEGDSVEADEMLCELETDKVSVEVPAPAAGTLTKILKGEGETVEAGGKLAEMTRGGTGGQPHSADQGTPETTEAPGGRQGADTARGDVEDAPSAKKLMAEKGLSRDDVTGTGKDGRIMKEDVQKAASGARASDGPKAPAPQPAQPKRGPSPAADADREERVKMTRLRQTIARRLKDAQNTAAMLTTYNEVDMTEVMALRKEYKDLFEKKHGVKLGFMSFFTKACVHALKEVPDVNAEIDGTDVIYKNYVHMGIAVGTPTGLVVPVIRDADAMSFAEIEKSINEMGKKARDGKLSMADMQGGSFTISNGGVYGSLMSSPILNPPQSGILGMHKIQERPMVVGGEIKVRPMMYLALSYDHRIVDGKGAVTFLVRVKEALEDPRRLLMDL</sequence>
<evidence type="ECO:0000256" key="2">
    <source>
        <dbReference type="ARBA" id="ARBA00004052"/>
    </source>
</evidence>
<evidence type="ECO:0000256" key="9">
    <source>
        <dbReference type="ARBA" id="ARBA00022679"/>
    </source>
</evidence>
<dbReference type="Pfam" id="PF00364">
    <property type="entry name" value="Biotin_lipoyl"/>
    <property type="match status" value="2"/>
</dbReference>
<feature type="region of interest" description="Disordered" evidence="14">
    <location>
        <begin position="193"/>
        <end position="303"/>
    </location>
</feature>
<comment type="similarity">
    <text evidence="4 13">Belongs to the 2-oxoacid dehydrogenase family.</text>
</comment>
<accession>A0A438AD77</accession>
<dbReference type="SUPFAM" id="SSF47005">
    <property type="entry name" value="Peripheral subunit-binding domain of 2-oxo acid dehydrogenase complex"/>
    <property type="match status" value="1"/>
</dbReference>
<evidence type="ECO:0000256" key="6">
    <source>
        <dbReference type="ARBA" id="ARBA00012945"/>
    </source>
</evidence>
<dbReference type="Gene3D" id="3.30.559.10">
    <property type="entry name" value="Chloramphenicol acetyltransferase-like domain"/>
    <property type="match status" value="1"/>
</dbReference>
<dbReference type="InterPro" id="IPR004167">
    <property type="entry name" value="PSBD"/>
</dbReference>
<feature type="compositionally biased region" description="Basic and acidic residues" evidence="14">
    <location>
        <begin position="85"/>
        <end position="101"/>
    </location>
</feature>
<dbReference type="GO" id="GO:0045252">
    <property type="term" value="C:oxoglutarate dehydrogenase complex"/>
    <property type="evidence" value="ECO:0007669"/>
    <property type="project" value="UniProtKB-UniRule"/>
</dbReference>
<name>A0A438AD77_9RHOB</name>
<dbReference type="AlphaFoldDB" id="A0A438AD77"/>
<dbReference type="FunFam" id="3.30.559.10:FF:000007">
    <property type="entry name" value="Dihydrolipoamide acetyltransferase component of pyruvate dehydrogenase complex"/>
    <property type="match status" value="1"/>
</dbReference>
<dbReference type="InterPro" id="IPR000089">
    <property type="entry name" value="Biotin_lipoyl"/>
</dbReference>
<dbReference type="Gene3D" id="2.40.50.100">
    <property type="match status" value="2"/>
</dbReference>
<proteinExistence type="inferred from homology"/>
<feature type="domain" description="Peripheral subunit-binding (PSBD)" evidence="16">
    <location>
        <begin position="231"/>
        <end position="268"/>
    </location>
</feature>
<dbReference type="Pfam" id="PF00198">
    <property type="entry name" value="2-oxoacid_dh"/>
    <property type="match status" value="1"/>
</dbReference>
<comment type="cofactor">
    <cofactor evidence="1">
        <name>(R)-lipoate</name>
        <dbReference type="ChEBI" id="CHEBI:83088"/>
    </cofactor>
</comment>
<dbReference type="NCBIfam" id="NF004309">
    <property type="entry name" value="PRK05704.1"/>
    <property type="match status" value="1"/>
</dbReference>
<evidence type="ECO:0000256" key="4">
    <source>
        <dbReference type="ARBA" id="ARBA00007317"/>
    </source>
</evidence>
<dbReference type="InterPro" id="IPR023213">
    <property type="entry name" value="CAT-like_dom_sf"/>
</dbReference>
<dbReference type="SUPFAM" id="SSF52777">
    <property type="entry name" value="CoA-dependent acyltransferases"/>
    <property type="match status" value="1"/>
</dbReference>
<dbReference type="PANTHER" id="PTHR43416">
    <property type="entry name" value="DIHYDROLIPOYLLYSINE-RESIDUE SUCCINYLTRANSFERASE COMPONENT OF 2-OXOGLUTARATE DEHYDROGENASE COMPLEX, MITOCHONDRIAL-RELATED"/>
    <property type="match status" value="1"/>
</dbReference>
<dbReference type="InterPro" id="IPR006255">
    <property type="entry name" value="SucB"/>
</dbReference>
<evidence type="ECO:0000256" key="3">
    <source>
        <dbReference type="ARBA" id="ARBA00005145"/>
    </source>
</evidence>
<dbReference type="PANTHER" id="PTHR43416:SF5">
    <property type="entry name" value="DIHYDROLIPOYLLYSINE-RESIDUE SUCCINYLTRANSFERASE COMPONENT OF 2-OXOGLUTARATE DEHYDROGENASE COMPLEX, MITOCHONDRIAL"/>
    <property type="match status" value="1"/>
</dbReference>